<dbReference type="Pfam" id="PF01302">
    <property type="entry name" value="CAP_GLY"/>
    <property type="match status" value="1"/>
</dbReference>
<feature type="coiled-coil region" evidence="7">
    <location>
        <begin position="548"/>
        <end position="582"/>
    </location>
</feature>
<keyword evidence="11" id="KW-1185">Reference proteome</keyword>
<keyword evidence="3" id="KW-0493">Microtubule</keyword>
<feature type="region of interest" description="Disordered" evidence="8">
    <location>
        <begin position="1006"/>
        <end position="1033"/>
    </location>
</feature>
<keyword evidence="2" id="KW-0963">Cytoplasm</keyword>
<feature type="coiled-coil region" evidence="7">
    <location>
        <begin position="485"/>
        <end position="522"/>
    </location>
</feature>
<dbReference type="InterPro" id="IPR036859">
    <property type="entry name" value="CAP-Gly_dom_sf"/>
</dbReference>
<dbReference type="EMBL" id="CAJVPI010000963">
    <property type="protein sequence ID" value="CAG8585359.1"/>
    <property type="molecule type" value="Genomic_DNA"/>
</dbReference>
<dbReference type="Gene3D" id="4.10.60.10">
    <property type="entry name" value="Zinc finger, CCHC-type"/>
    <property type="match status" value="1"/>
</dbReference>
<feature type="compositionally biased region" description="Low complexity" evidence="8">
    <location>
        <begin position="409"/>
        <end position="424"/>
    </location>
</feature>
<sequence length="1376" mass="151727">MSRLPKPPFASGIPSSGLPAPGKRRALSNPQQRSSPFGDLTPEQEALLQEAMEKYNPEAATVTKEVRNTSSPLNSSALSMGSTNLAGAQTTGPASSQLRKPGQRKQSMSKPSRPALPSLSEMPPLPVTPHSYAAAPTSIQNSPSMRQPLNKANQLRAPATQPQARALSPPSVGSTKLSPIPQRLQAPTADQRPASPSLLLFSVGDRVTVESMNISGTLRFLGPISIKPGVWAGIEMDIQGTGKNDGSIKGTSYFSCPPNTGIFVLASKLSRPKNAKEVLAPPRVSPSIKPTLSIPRPPSAQSNVSDKSHISTSGTTKNAQHAAMAASRITAGSRASKYIGVTASQLKQRSIAKPGILGPSMPTLDPANRNSPPPPSKIKSGLARPSIGNLRSVSGPSGISPPRRRRDSASSTGSVVSQPSVQSPKLAPIGQRVSRATTPNQQLSDNEASNSALISEEMSNRSLQEKIQKFLGESEASDGLPLSLWDQQSLRMKQLEMKVEVLETENAALAQEKKQLAKQVEESGKGHHARPSTSLSMLAEEDNISDKILQLTELIAEKDDQIKSLEESLNDANKKSQEYFEQIKGLPGSNVGSATQEATEHIARLEKIVEIKSAEISEMAVKNELALKESEEKIHSLQDNVDKLKAAGQETINIYEQKVSALEQQIAELKKAGAETILLYEEATAKVEERDAKIDDLQKEAEKLRSAGVEAIDVYEKIIENYKAEEVKSKSQLVTKDETMALLRKDSETLKTVQRELADAKARLEINEKQETGLRNELHDMTAGLEQLMRADAKSRERIYELEDEVRESQALVKRQQEEITMLKDNIQDLMAANSNEEMEKVKSFFENETKRLGGELDSARKSLADLQGEKRTVTGEVDSLKNEKALLEKKLQDVESRRSLLVEEVDRIRNTQKDVENEKSELSRELEELKLKMVEAENVKSSLSQELDSAKVKLVEVRGAAEREILDMQAQIEDLSSKARTLEQTRSELDAKVQELTQLNESHAELKAENEQQKATLETVQRESSEELQSSQQEIKQLRQKIKELAIAQKNTSGSVPSQEQEEKLIAYEEQITKYEHDKKETEQLIKELTRENVAVSSENKKILSEQEKLMEAHKQVETECLKLMDELERLHSESLSGQGILSLPAANVEGGFEMNQTAGEQGDDSAANGHATAGDSTRLQQLLAEKQSQLERVTSMYTSEIRELRQKNSELERAKQRELSGLTKDVAELESLIESKIFREADLEEELQKERQAVKKFGEEVEELKEQLRELRSLSSGDGISGLTELIGDGHTTREIYVNGKSLPENSSSNLYCEICEEEGHDIITCKAVFGTQSSNNTSSNVETNDEAQRPYCENCEEHGLHWTEDCPNQDETF</sequence>
<reference evidence="10" key="1">
    <citation type="submission" date="2021-06" db="EMBL/GenBank/DDBJ databases">
        <authorList>
            <person name="Kallberg Y."/>
            <person name="Tangrot J."/>
            <person name="Rosling A."/>
        </authorList>
    </citation>
    <scope>NUCLEOTIDE SEQUENCE</scope>
    <source>
        <strain evidence="10">BR232B</strain>
    </source>
</reference>
<dbReference type="PANTHER" id="PTHR18916">
    <property type="entry name" value="DYNACTIN 1-RELATED MICROTUBULE-BINDING"/>
    <property type="match status" value="1"/>
</dbReference>
<feature type="compositionally biased region" description="Polar residues" evidence="8">
    <location>
        <begin position="68"/>
        <end position="110"/>
    </location>
</feature>
<dbReference type="OrthoDB" id="2130750at2759"/>
<evidence type="ECO:0000256" key="2">
    <source>
        <dbReference type="ARBA" id="ARBA00022490"/>
    </source>
</evidence>
<feature type="compositionally biased region" description="Polar residues" evidence="8">
    <location>
        <begin position="434"/>
        <end position="449"/>
    </location>
</feature>
<proteinExistence type="predicted"/>
<feature type="region of interest" description="Disordered" evidence="8">
    <location>
        <begin position="283"/>
        <end position="329"/>
    </location>
</feature>
<evidence type="ECO:0000256" key="3">
    <source>
        <dbReference type="ARBA" id="ARBA00022701"/>
    </source>
</evidence>
<evidence type="ECO:0000256" key="1">
    <source>
        <dbReference type="ARBA" id="ARBA00004245"/>
    </source>
</evidence>
<evidence type="ECO:0000256" key="5">
    <source>
        <dbReference type="ARBA" id="ARBA00023054"/>
    </source>
</evidence>
<accession>A0A9N9G536</accession>
<organism evidence="10 11">
    <name type="scientific">Paraglomus brasilianum</name>
    <dbReference type="NCBI Taxonomy" id="144538"/>
    <lineage>
        <taxon>Eukaryota</taxon>
        <taxon>Fungi</taxon>
        <taxon>Fungi incertae sedis</taxon>
        <taxon>Mucoromycota</taxon>
        <taxon>Glomeromycotina</taxon>
        <taxon>Glomeromycetes</taxon>
        <taxon>Paraglomerales</taxon>
        <taxon>Paraglomeraceae</taxon>
        <taxon>Paraglomus</taxon>
    </lineage>
</organism>
<dbReference type="PROSITE" id="PS00845">
    <property type="entry name" value="CAP_GLY_1"/>
    <property type="match status" value="1"/>
</dbReference>
<feature type="compositionally biased region" description="Polar residues" evidence="8">
    <location>
        <begin position="299"/>
        <end position="319"/>
    </location>
</feature>
<name>A0A9N9G536_9GLOM</name>
<dbReference type="Pfam" id="PF16641">
    <property type="entry name" value="CLIP1_ZNF"/>
    <property type="match status" value="1"/>
</dbReference>
<dbReference type="GO" id="GO:0005874">
    <property type="term" value="C:microtubule"/>
    <property type="evidence" value="ECO:0007669"/>
    <property type="project" value="UniProtKB-KW"/>
</dbReference>
<keyword evidence="5 7" id="KW-0175">Coiled coil</keyword>
<feature type="coiled-coil region" evidence="7">
    <location>
        <begin position="743"/>
        <end position="840"/>
    </location>
</feature>
<keyword evidence="6" id="KW-0206">Cytoskeleton</keyword>
<dbReference type="Gene3D" id="2.30.30.190">
    <property type="entry name" value="CAP Gly-rich-like domain"/>
    <property type="match status" value="1"/>
</dbReference>
<feature type="region of interest" description="Disordered" evidence="8">
    <location>
        <begin position="1157"/>
        <end position="1176"/>
    </location>
</feature>
<dbReference type="InterPro" id="IPR000938">
    <property type="entry name" value="CAP-Gly_domain"/>
</dbReference>
<comment type="subcellular location">
    <subcellularLocation>
        <location evidence="1">Cytoplasm</location>
        <location evidence="1">Cytoskeleton</location>
    </subcellularLocation>
</comment>
<dbReference type="SUPFAM" id="SSF74924">
    <property type="entry name" value="Cap-Gly domain"/>
    <property type="match status" value="1"/>
</dbReference>
<dbReference type="PROSITE" id="PS50245">
    <property type="entry name" value="CAP_GLY_2"/>
    <property type="match status" value="1"/>
</dbReference>
<evidence type="ECO:0000256" key="7">
    <source>
        <dbReference type="SAM" id="Coils"/>
    </source>
</evidence>
<feature type="compositionally biased region" description="Low complexity" evidence="8">
    <location>
        <begin position="391"/>
        <end position="401"/>
    </location>
</feature>
<evidence type="ECO:0000256" key="4">
    <source>
        <dbReference type="ARBA" id="ARBA00022737"/>
    </source>
</evidence>
<evidence type="ECO:0000256" key="8">
    <source>
        <dbReference type="SAM" id="MobiDB-lite"/>
    </source>
</evidence>
<feature type="domain" description="CAP-Gly" evidence="9">
    <location>
        <begin position="222"/>
        <end position="265"/>
    </location>
</feature>
<gene>
    <name evidence="10" type="ORF">PBRASI_LOCUS6839</name>
</gene>
<dbReference type="SMART" id="SM01052">
    <property type="entry name" value="CAP_GLY"/>
    <property type="match status" value="1"/>
</dbReference>
<dbReference type="InterPro" id="IPR032108">
    <property type="entry name" value="CLIP1_ZNF"/>
</dbReference>
<dbReference type="Gene3D" id="1.10.287.1490">
    <property type="match status" value="1"/>
</dbReference>
<keyword evidence="4" id="KW-0677">Repeat</keyword>
<feature type="region of interest" description="Disordered" evidence="8">
    <location>
        <begin position="350"/>
        <end position="449"/>
    </location>
</feature>
<feature type="coiled-coil region" evidence="7">
    <location>
        <begin position="620"/>
        <end position="707"/>
    </location>
</feature>
<protein>
    <submittedName>
        <fullName evidence="10">6312_t:CDS:1</fullName>
    </submittedName>
</protein>
<evidence type="ECO:0000313" key="10">
    <source>
        <dbReference type="EMBL" id="CAG8585359.1"/>
    </source>
</evidence>
<dbReference type="Proteomes" id="UP000789739">
    <property type="component" value="Unassembled WGS sequence"/>
</dbReference>
<feature type="region of interest" description="Disordered" evidence="8">
    <location>
        <begin position="1"/>
        <end position="179"/>
    </location>
</feature>
<feature type="compositionally biased region" description="Polar residues" evidence="8">
    <location>
        <begin position="137"/>
        <end position="153"/>
    </location>
</feature>
<evidence type="ECO:0000256" key="6">
    <source>
        <dbReference type="ARBA" id="ARBA00023212"/>
    </source>
</evidence>
<feature type="coiled-coil region" evidence="7">
    <location>
        <begin position="1196"/>
        <end position="1276"/>
    </location>
</feature>
<evidence type="ECO:0000313" key="11">
    <source>
        <dbReference type="Proteomes" id="UP000789739"/>
    </source>
</evidence>
<comment type="caution">
    <text evidence="10">The sequence shown here is derived from an EMBL/GenBank/DDBJ whole genome shotgun (WGS) entry which is preliminary data.</text>
</comment>
<evidence type="ECO:0000259" key="9">
    <source>
        <dbReference type="PROSITE" id="PS50245"/>
    </source>
</evidence>